<proteinExistence type="predicted"/>
<evidence type="ECO:0000256" key="2">
    <source>
        <dbReference type="ARBA" id="ARBA00023315"/>
    </source>
</evidence>
<organism evidence="4">
    <name type="scientific">bioreactor metagenome</name>
    <dbReference type="NCBI Taxonomy" id="1076179"/>
    <lineage>
        <taxon>unclassified sequences</taxon>
        <taxon>metagenomes</taxon>
        <taxon>ecological metagenomes</taxon>
    </lineage>
</organism>
<dbReference type="Pfam" id="PF08541">
    <property type="entry name" value="ACP_syn_III_C"/>
    <property type="match status" value="1"/>
</dbReference>
<dbReference type="SUPFAM" id="SSF53901">
    <property type="entry name" value="Thiolase-like"/>
    <property type="match status" value="1"/>
</dbReference>
<dbReference type="EC" id="2.3.1.180" evidence="4"/>
<sequence>MRPVYITKTSSFMPNSPVENHEIEEYLGMIGGKPSRAKELILRNNQIKTRYYALDKEQRVTHSAFDMAVEAIEGLYGNGVDADTIDLLAAGTASQEMIMPSHAVQIHGQMGGEKDIEVVSFAGSCCSGIHALKYCLMAVSSGERENAVAVASERFSAWMRASFFNDEYESLARLMEDPMIAFEKDFLRFMLSDGASALLINSKPATEGLSLKVEWVELTSYANTMPACMYAGAQYDGDTLLGWTRYPEREWTERSLFSLKQDTKLLGANIVKLGGKFLMDISAKRNLKPDDIDWFLPHLSSMYFRKKIFDELSSLGFPIPEEKWFVNLPKLGNVAAASAFLMIDELLKSGRLKRGEKILVMVPESARFSYAYVYLTVC</sequence>
<evidence type="ECO:0000259" key="3">
    <source>
        <dbReference type="Pfam" id="PF08541"/>
    </source>
</evidence>
<dbReference type="EMBL" id="VSSQ01000131">
    <property type="protein sequence ID" value="MPL79907.1"/>
    <property type="molecule type" value="Genomic_DNA"/>
</dbReference>
<keyword evidence="1 4" id="KW-0808">Transferase</keyword>
<gene>
    <name evidence="4" type="primary">fabH_15</name>
    <name evidence="4" type="ORF">SDC9_25794</name>
</gene>
<evidence type="ECO:0000313" key="4">
    <source>
        <dbReference type="EMBL" id="MPL79907.1"/>
    </source>
</evidence>
<dbReference type="GO" id="GO:0033818">
    <property type="term" value="F:beta-ketoacyl-acyl-carrier-protein synthase III activity"/>
    <property type="evidence" value="ECO:0007669"/>
    <property type="project" value="UniProtKB-EC"/>
</dbReference>
<evidence type="ECO:0000256" key="1">
    <source>
        <dbReference type="ARBA" id="ARBA00022679"/>
    </source>
</evidence>
<dbReference type="AlphaFoldDB" id="A0A644ULM1"/>
<dbReference type="InterPro" id="IPR013747">
    <property type="entry name" value="ACP_syn_III_C"/>
</dbReference>
<dbReference type="GO" id="GO:0044550">
    <property type="term" value="P:secondary metabolite biosynthetic process"/>
    <property type="evidence" value="ECO:0007669"/>
    <property type="project" value="TreeGrafter"/>
</dbReference>
<name>A0A644ULM1_9ZZZZ</name>
<dbReference type="NCBIfam" id="NF005293">
    <property type="entry name" value="PRK06816.1"/>
    <property type="match status" value="1"/>
</dbReference>
<protein>
    <submittedName>
        <fullName evidence="4">3-oxoacyl-[acyl-carrier-protein] synthase 3</fullName>
        <ecNumber evidence="4">2.3.1.180</ecNumber>
    </submittedName>
</protein>
<dbReference type="PANTHER" id="PTHR34069:SF2">
    <property type="entry name" value="BETA-KETOACYL-[ACYL-CARRIER-PROTEIN] SYNTHASE III"/>
    <property type="match status" value="1"/>
</dbReference>
<dbReference type="Gene3D" id="3.40.47.10">
    <property type="match status" value="2"/>
</dbReference>
<comment type="caution">
    <text evidence="4">The sequence shown here is derived from an EMBL/GenBank/DDBJ whole genome shotgun (WGS) entry which is preliminary data.</text>
</comment>
<dbReference type="CDD" id="cd00827">
    <property type="entry name" value="init_cond_enzymes"/>
    <property type="match status" value="1"/>
</dbReference>
<reference evidence="4" key="1">
    <citation type="submission" date="2019-08" db="EMBL/GenBank/DDBJ databases">
        <authorList>
            <person name="Kucharzyk K."/>
            <person name="Murdoch R.W."/>
            <person name="Higgins S."/>
            <person name="Loffler F."/>
        </authorList>
    </citation>
    <scope>NUCLEOTIDE SEQUENCE</scope>
</reference>
<keyword evidence="2 4" id="KW-0012">Acyltransferase</keyword>
<accession>A0A644ULM1</accession>
<feature type="domain" description="Beta-ketoacyl-[acyl-carrier-protein] synthase III C-terminal" evidence="3">
    <location>
        <begin position="283"/>
        <end position="361"/>
    </location>
</feature>
<dbReference type="PANTHER" id="PTHR34069">
    <property type="entry name" value="3-OXOACYL-[ACYL-CARRIER-PROTEIN] SYNTHASE 3"/>
    <property type="match status" value="1"/>
</dbReference>
<dbReference type="InterPro" id="IPR016039">
    <property type="entry name" value="Thiolase-like"/>
</dbReference>